<dbReference type="GO" id="GO:0009055">
    <property type="term" value="F:electron transfer activity"/>
    <property type="evidence" value="ECO:0007669"/>
    <property type="project" value="InterPro"/>
</dbReference>
<evidence type="ECO:0000313" key="6">
    <source>
        <dbReference type="EMBL" id="SDX36378.1"/>
    </source>
</evidence>
<dbReference type="EMBL" id="FNOV01000001">
    <property type="protein sequence ID" value="SDX36378.1"/>
    <property type="molecule type" value="Genomic_DNA"/>
</dbReference>
<evidence type="ECO:0000313" key="7">
    <source>
        <dbReference type="Proteomes" id="UP000199249"/>
    </source>
</evidence>
<proteinExistence type="predicted"/>
<name>A0A1H3B3X4_9BACT</name>
<dbReference type="AlphaFoldDB" id="A0A1H3B3X4"/>
<dbReference type="Gene3D" id="1.10.760.10">
    <property type="entry name" value="Cytochrome c-like domain"/>
    <property type="match status" value="1"/>
</dbReference>
<reference evidence="7" key="1">
    <citation type="submission" date="2016-10" db="EMBL/GenBank/DDBJ databases">
        <authorList>
            <person name="Varghese N."/>
            <person name="Submissions S."/>
        </authorList>
    </citation>
    <scope>NUCLEOTIDE SEQUENCE [LARGE SCALE GENOMIC DNA]</scope>
    <source>
        <strain evidence="7">CGMCC 1.8975</strain>
    </source>
</reference>
<dbReference type="Proteomes" id="UP000199249">
    <property type="component" value="Unassembled WGS sequence"/>
</dbReference>
<accession>A0A1H3B3X4</accession>
<dbReference type="RefSeq" id="WP_245711769.1">
    <property type="nucleotide sequence ID" value="NZ_FNOV01000001.1"/>
</dbReference>
<dbReference type="InterPro" id="IPR036909">
    <property type="entry name" value="Cyt_c-like_dom_sf"/>
</dbReference>
<evidence type="ECO:0000256" key="3">
    <source>
        <dbReference type="ARBA" id="ARBA00023004"/>
    </source>
</evidence>
<dbReference type="Pfam" id="PF00034">
    <property type="entry name" value="Cytochrom_C"/>
    <property type="match status" value="1"/>
</dbReference>
<keyword evidence="2 4" id="KW-0479">Metal-binding</keyword>
<keyword evidence="1 4" id="KW-0349">Heme</keyword>
<gene>
    <name evidence="6" type="ORF">SAMN04488069_101143</name>
</gene>
<evidence type="ECO:0000259" key="5">
    <source>
        <dbReference type="PROSITE" id="PS51007"/>
    </source>
</evidence>
<dbReference type="PROSITE" id="PS51007">
    <property type="entry name" value="CYTC"/>
    <property type="match status" value="1"/>
</dbReference>
<dbReference type="GO" id="GO:0020037">
    <property type="term" value="F:heme binding"/>
    <property type="evidence" value="ECO:0007669"/>
    <property type="project" value="InterPro"/>
</dbReference>
<dbReference type="STRING" id="651662.SAMN04488069_101143"/>
<evidence type="ECO:0000256" key="4">
    <source>
        <dbReference type="PROSITE-ProRule" id="PRU00433"/>
    </source>
</evidence>
<dbReference type="GO" id="GO:0046872">
    <property type="term" value="F:metal ion binding"/>
    <property type="evidence" value="ECO:0007669"/>
    <property type="project" value="UniProtKB-KW"/>
</dbReference>
<dbReference type="InterPro" id="IPR009056">
    <property type="entry name" value="Cyt_c-like_dom"/>
</dbReference>
<keyword evidence="7" id="KW-1185">Reference proteome</keyword>
<dbReference type="SUPFAM" id="SSF46626">
    <property type="entry name" value="Cytochrome c"/>
    <property type="match status" value="1"/>
</dbReference>
<organism evidence="6 7">
    <name type="scientific">Hymenobacter psychrophilus</name>
    <dbReference type="NCBI Taxonomy" id="651662"/>
    <lineage>
        <taxon>Bacteria</taxon>
        <taxon>Pseudomonadati</taxon>
        <taxon>Bacteroidota</taxon>
        <taxon>Cytophagia</taxon>
        <taxon>Cytophagales</taxon>
        <taxon>Hymenobacteraceae</taxon>
        <taxon>Hymenobacter</taxon>
    </lineage>
</organism>
<sequence>MNKNLPEIMMPASLAVVALLICGLLLTATGVLDEYLPTSASQIEQPGGCAVVDMPSSLNRVAFDTLHLPVGKRRAILAGEFLFKGNCAQCHGIVDVVVGPALAGVRKRRPEKWLHAWVKNSSKLIASGDEYAVKVYEQYQKQQMPSFQLSNEEISQIFDYLQAVEKQGAMVAAN</sequence>
<protein>
    <submittedName>
        <fullName evidence="6">Cytochrome c</fullName>
    </submittedName>
</protein>
<evidence type="ECO:0000256" key="1">
    <source>
        <dbReference type="ARBA" id="ARBA00022617"/>
    </source>
</evidence>
<feature type="domain" description="Cytochrome c" evidence="5">
    <location>
        <begin position="74"/>
        <end position="165"/>
    </location>
</feature>
<keyword evidence="3 4" id="KW-0408">Iron</keyword>
<evidence type="ECO:0000256" key="2">
    <source>
        <dbReference type="ARBA" id="ARBA00022723"/>
    </source>
</evidence>